<evidence type="ECO:0000313" key="6">
    <source>
        <dbReference type="EMBL" id="MBP2319653.1"/>
    </source>
</evidence>
<keyword evidence="7" id="KW-1185">Reference proteome</keyword>
<dbReference type="Gene3D" id="1.10.357.10">
    <property type="entry name" value="Tetracycline Repressor, domain 2"/>
    <property type="match status" value="1"/>
</dbReference>
<reference evidence="6 7" key="1">
    <citation type="submission" date="2021-03" db="EMBL/GenBank/DDBJ databases">
        <title>Sequencing the genomes of 1000 actinobacteria strains.</title>
        <authorList>
            <person name="Klenk H.-P."/>
        </authorList>
    </citation>
    <scope>NUCLEOTIDE SEQUENCE [LARGE SCALE GENOMIC DNA]</scope>
    <source>
        <strain evidence="6 7">DSM 46670</strain>
    </source>
</reference>
<evidence type="ECO:0000256" key="4">
    <source>
        <dbReference type="PROSITE-ProRule" id="PRU00335"/>
    </source>
</evidence>
<keyword evidence="1" id="KW-0805">Transcription regulation</keyword>
<organism evidence="6 7">
    <name type="scientific">Kibdelosporangium banguiense</name>
    <dbReference type="NCBI Taxonomy" id="1365924"/>
    <lineage>
        <taxon>Bacteria</taxon>
        <taxon>Bacillati</taxon>
        <taxon>Actinomycetota</taxon>
        <taxon>Actinomycetes</taxon>
        <taxon>Pseudonocardiales</taxon>
        <taxon>Pseudonocardiaceae</taxon>
        <taxon>Kibdelosporangium</taxon>
    </lineage>
</organism>
<dbReference type="InterPro" id="IPR001647">
    <property type="entry name" value="HTH_TetR"/>
</dbReference>
<keyword evidence="3" id="KW-0804">Transcription</keyword>
<dbReference type="Pfam" id="PF00440">
    <property type="entry name" value="TetR_N"/>
    <property type="match status" value="1"/>
</dbReference>
<evidence type="ECO:0000313" key="7">
    <source>
        <dbReference type="Proteomes" id="UP001519332"/>
    </source>
</evidence>
<comment type="caution">
    <text evidence="6">The sequence shown here is derived from an EMBL/GenBank/DDBJ whole genome shotgun (WGS) entry which is preliminary data.</text>
</comment>
<dbReference type="PANTHER" id="PTHR30055:SF234">
    <property type="entry name" value="HTH-TYPE TRANSCRIPTIONAL REGULATOR BETI"/>
    <property type="match status" value="1"/>
</dbReference>
<proteinExistence type="predicted"/>
<accession>A0ABS4T5A8</accession>
<dbReference type="PROSITE" id="PS50977">
    <property type="entry name" value="HTH_TETR_2"/>
    <property type="match status" value="1"/>
</dbReference>
<protein>
    <submittedName>
        <fullName evidence="6">AcrR family transcriptional regulator</fullName>
    </submittedName>
</protein>
<evidence type="ECO:0000256" key="3">
    <source>
        <dbReference type="ARBA" id="ARBA00023163"/>
    </source>
</evidence>
<dbReference type="PRINTS" id="PR00455">
    <property type="entry name" value="HTHTETR"/>
</dbReference>
<dbReference type="InterPro" id="IPR050109">
    <property type="entry name" value="HTH-type_TetR-like_transc_reg"/>
</dbReference>
<name>A0ABS4T5A8_9PSEU</name>
<dbReference type="RefSeq" id="WP_209633162.1">
    <property type="nucleotide sequence ID" value="NZ_JAGINW010000001.1"/>
</dbReference>
<dbReference type="InterPro" id="IPR041674">
    <property type="entry name" value="TetR_C_22"/>
</dbReference>
<evidence type="ECO:0000259" key="5">
    <source>
        <dbReference type="PROSITE" id="PS50977"/>
    </source>
</evidence>
<evidence type="ECO:0000256" key="2">
    <source>
        <dbReference type="ARBA" id="ARBA00023125"/>
    </source>
</evidence>
<dbReference type="Proteomes" id="UP001519332">
    <property type="component" value="Unassembled WGS sequence"/>
</dbReference>
<dbReference type="InterPro" id="IPR009057">
    <property type="entry name" value="Homeodomain-like_sf"/>
</dbReference>
<dbReference type="Pfam" id="PF17928">
    <property type="entry name" value="TetR_C_22"/>
    <property type="match status" value="1"/>
</dbReference>
<dbReference type="PANTHER" id="PTHR30055">
    <property type="entry name" value="HTH-TYPE TRANSCRIPTIONAL REGULATOR RUTR"/>
    <property type="match status" value="1"/>
</dbReference>
<feature type="domain" description="HTH tetR-type" evidence="5">
    <location>
        <begin position="13"/>
        <end position="73"/>
    </location>
</feature>
<gene>
    <name evidence="6" type="ORF">JOF56_000038</name>
</gene>
<dbReference type="EMBL" id="JAGINW010000001">
    <property type="protein sequence ID" value="MBP2319653.1"/>
    <property type="molecule type" value="Genomic_DNA"/>
</dbReference>
<evidence type="ECO:0000256" key="1">
    <source>
        <dbReference type="ARBA" id="ARBA00023015"/>
    </source>
</evidence>
<dbReference type="SUPFAM" id="SSF46689">
    <property type="entry name" value="Homeodomain-like"/>
    <property type="match status" value="1"/>
</dbReference>
<sequence>MTLRRVPRQARSKQKLAQVLAAADRLLTAEGVEALTTTRVAAEAGVSVGALYQYLPDRDAITEALADVYLARLEDLMDSFATRAAQETWPDPVGLLVDAFAGLYRTEPGFRALWFGRGLTEATQEADRAHKHTMVTGVHRILVNQHLLPDDDSAATACRTAFLAADAIIQEAFRTAPTGDPTLLDNLKTMLRAYLTHLTPPQTATTS</sequence>
<keyword evidence="2 4" id="KW-0238">DNA-binding</keyword>
<feature type="DNA-binding region" description="H-T-H motif" evidence="4">
    <location>
        <begin position="36"/>
        <end position="55"/>
    </location>
</feature>